<dbReference type="InterPro" id="IPR052018">
    <property type="entry name" value="PHP_domain"/>
</dbReference>
<dbReference type="EMBL" id="JBHDLJ010000012">
    <property type="protein sequence ID" value="MFB0835606.1"/>
    <property type="molecule type" value="Genomic_DNA"/>
</dbReference>
<gene>
    <name evidence="2" type="ORF">ACETWP_13520</name>
</gene>
<feature type="domain" description="Polymerase/histidinol phosphatase N-terminal" evidence="1">
    <location>
        <begin position="3"/>
        <end position="68"/>
    </location>
</feature>
<evidence type="ECO:0000259" key="1">
    <source>
        <dbReference type="SMART" id="SM00481"/>
    </source>
</evidence>
<dbReference type="CDD" id="cd07438">
    <property type="entry name" value="PHP_HisPPase_AMP"/>
    <property type="match status" value="1"/>
</dbReference>
<name>A0ABV4UPM5_9MICC</name>
<dbReference type="Proteomes" id="UP001575652">
    <property type="component" value="Unassembled WGS sequence"/>
</dbReference>
<protein>
    <submittedName>
        <fullName evidence="2">PHP domain-containing protein</fullName>
    </submittedName>
</protein>
<reference evidence="2 3" key="1">
    <citation type="submission" date="2024-09" db="EMBL/GenBank/DDBJ databases">
        <authorList>
            <person name="Salinas-Garcia M.A."/>
            <person name="Prieme A."/>
        </authorList>
    </citation>
    <scope>NUCLEOTIDE SEQUENCE [LARGE SCALE GENOMIC DNA]</scope>
    <source>
        <strain evidence="2 3">DSM 21081</strain>
    </source>
</reference>
<sequence>MLIDLHAHSTVSDGTETPSAVVAAAASAGLDVVALTDHDQTSGWAEASEAAVRLGIGLVPGMEISCKTRNGISVHLLSYLHNPEHPGLLEEINKARDARIHRARRMVSLLSEDFPIEWADVNRHSAPGATIGRPHIADALVAAGVAADRSEAFATVLTSHSRYYVGHYAVDPVSAVELVRAAGGVPVFAHPVASARGRVVEAHVFEEMIEAGLLGLEIDHRDNPEEGRRFLRDVARRHDLIVTGSSDYHGAGKPNRLAEHTTSPAMLERILAAATGSRPVGAERLGGQ</sequence>
<dbReference type="InterPro" id="IPR004013">
    <property type="entry name" value="PHP_dom"/>
</dbReference>
<dbReference type="PANTHER" id="PTHR42924">
    <property type="entry name" value="EXONUCLEASE"/>
    <property type="match status" value="1"/>
</dbReference>
<organism evidence="2 3">
    <name type="scientific">Arthrobacter halodurans</name>
    <dbReference type="NCBI Taxonomy" id="516699"/>
    <lineage>
        <taxon>Bacteria</taxon>
        <taxon>Bacillati</taxon>
        <taxon>Actinomycetota</taxon>
        <taxon>Actinomycetes</taxon>
        <taxon>Micrococcales</taxon>
        <taxon>Micrococcaceae</taxon>
        <taxon>Arthrobacter</taxon>
    </lineage>
</organism>
<dbReference type="Pfam" id="PF02811">
    <property type="entry name" value="PHP"/>
    <property type="match status" value="1"/>
</dbReference>
<dbReference type="SUPFAM" id="SSF89550">
    <property type="entry name" value="PHP domain-like"/>
    <property type="match status" value="1"/>
</dbReference>
<keyword evidence="3" id="KW-1185">Reference proteome</keyword>
<proteinExistence type="predicted"/>
<dbReference type="RefSeq" id="WP_373972779.1">
    <property type="nucleotide sequence ID" value="NZ_JBHDLJ010000012.1"/>
</dbReference>
<evidence type="ECO:0000313" key="3">
    <source>
        <dbReference type="Proteomes" id="UP001575652"/>
    </source>
</evidence>
<dbReference type="SMART" id="SM00481">
    <property type="entry name" value="POLIIIAc"/>
    <property type="match status" value="1"/>
</dbReference>
<dbReference type="Gene3D" id="3.20.20.140">
    <property type="entry name" value="Metal-dependent hydrolases"/>
    <property type="match status" value="1"/>
</dbReference>
<accession>A0ABV4UPM5</accession>
<dbReference type="InterPro" id="IPR003141">
    <property type="entry name" value="Pol/His_phosphatase_N"/>
</dbReference>
<evidence type="ECO:0000313" key="2">
    <source>
        <dbReference type="EMBL" id="MFB0835606.1"/>
    </source>
</evidence>
<comment type="caution">
    <text evidence="2">The sequence shown here is derived from an EMBL/GenBank/DDBJ whole genome shotgun (WGS) entry which is preliminary data.</text>
</comment>
<dbReference type="InterPro" id="IPR016195">
    <property type="entry name" value="Pol/histidinol_Pase-like"/>
</dbReference>
<dbReference type="PANTHER" id="PTHR42924:SF3">
    <property type="entry name" value="POLYMERASE_HISTIDINOL PHOSPHATASE N-TERMINAL DOMAIN-CONTAINING PROTEIN"/>
    <property type="match status" value="1"/>
</dbReference>
<dbReference type="Gene3D" id="1.10.150.650">
    <property type="match status" value="1"/>
</dbReference>